<evidence type="ECO:0000313" key="3">
    <source>
        <dbReference type="WBParaSite" id="L893_g9390.t1"/>
    </source>
</evidence>
<reference evidence="3" key="1">
    <citation type="submission" date="2016-11" db="UniProtKB">
        <authorList>
            <consortium name="WormBaseParasite"/>
        </authorList>
    </citation>
    <scope>IDENTIFICATION</scope>
</reference>
<keyword evidence="1" id="KW-1133">Transmembrane helix</keyword>
<sequence>MIFTCKAIYLSSQVQGCHINWLGWCPLGTLGGAIRKGSSNVTFHIGRFKIAIQSLKAQQKVASSAAPLKQKMSFQQILALVQFVLTLSLCFLTITVLVSIFRKTPLAVLYSRSPIVGLIIGMNLLYAVALLPGTIFWGSFVMDFMDRGRETGRVLVSSFIFTGCLSVFHDSLSIGIFLERVYCVLCPFRAIHWRVKIVVGGLVLFLTTVNLFVRFLFFARCLLETAPFFVDLGGNVMLDFNAAYYLGAYGVLSWTLEMTACTFAYKLIVEKKTDEEATDVGNVENRVFYVNTYF</sequence>
<keyword evidence="1" id="KW-0812">Transmembrane</keyword>
<feature type="transmembrane region" description="Helical" evidence="1">
    <location>
        <begin position="113"/>
        <end position="142"/>
    </location>
</feature>
<dbReference type="WBParaSite" id="L893_g9390.t1">
    <property type="protein sequence ID" value="L893_g9390.t1"/>
    <property type="gene ID" value="L893_g9390"/>
</dbReference>
<proteinExistence type="predicted"/>
<feature type="transmembrane region" description="Helical" evidence="1">
    <location>
        <begin position="197"/>
        <end position="217"/>
    </location>
</feature>
<dbReference type="AlphaFoldDB" id="A0A1I8ATQ9"/>
<protein>
    <submittedName>
        <fullName evidence="3">G protein-coupled receptor</fullName>
    </submittedName>
</protein>
<organism evidence="2 3">
    <name type="scientific">Steinernema glaseri</name>
    <dbReference type="NCBI Taxonomy" id="37863"/>
    <lineage>
        <taxon>Eukaryota</taxon>
        <taxon>Metazoa</taxon>
        <taxon>Ecdysozoa</taxon>
        <taxon>Nematoda</taxon>
        <taxon>Chromadorea</taxon>
        <taxon>Rhabditida</taxon>
        <taxon>Tylenchina</taxon>
        <taxon>Panagrolaimomorpha</taxon>
        <taxon>Strongyloidoidea</taxon>
        <taxon>Steinernematidae</taxon>
        <taxon>Steinernema</taxon>
    </lineage>
</organism>
<feature type="transmembrane region" description="Helical" evidence="1">
    <location>
        <begin position="154"/>
        <end position="177"/>
    </location>
</feature>
<keyword evidence="2" id="KW-1185">Reference proteome</keyword>
<evidence type="ECO:0000256" key="1">
    <source>
        <dbReference type="SAM" id="Phobius"/>
    </source>
</evidence>
<accession>A0A1I8ATQ9</accession>
<dbReference type="Proteomes" id="UP000095287">
    <property type="component" value="Unplaced"/>
</dbReference>
<feature type="transmembrane region" description="Helical" evidence="1">
    <location>
        <begin position="77"/>
        <end position="101"/>
    </location>
</feature>
<evidence type="ECO:0000313" key="2">
    <source>
        <dbReference type="Proteomes" id="UP000095287"/>
    </source>
</evidence>
<name>A0A1I8ATQ9_9BILA</name>
<keyword evidence="1" id="KW-0472">Membrane</keyword>